<dbReference type="AlphaFoldDB" id="A0A964E2E8"/>
<name>A0A964E2E8_9PROT</name>
<dbReference type="SUPFAM" id="SSF52172">
    <property type="entry name" value="CheY-like"/>
    <property type="match status" value="1"/>
</dbReference>
<organism evidence="3 4">
    <name type="scientific">Acidisoma cellulosilyticum</name>
    <dbReference type="NCBI Taxonomy" id="2802395"/>
    <lineage>
        <taxon>Bacteria</taxon>
        <taxon>Pseudomonadati</taxon>
        <taxon>Pseudomonadota</taxon>
        <taxon>Alphaproteobacteria</taxon>
        <taxon>Acetobacterales</taxon>
        <taxon>Acidocellaceae</taxon>
        <taxon>Acidisoma</taxon>
    </lineage>
</organism>
<dbReference type="EMBL" id="JAESVA010000001">
    <property type="protein sequence ID" value="MCB8879224.1"/>
    <property type="molecule type" value="Genomic_DNA"/>
</dbReference>
<feature type="domain" description="Response regulatory" evidence="2">
    <location>
        <begin position="11"/>
        <end position="123"/>
    </location>
</feature>
<dbReference type="RefSeq" id="WP_227305807.1">
    <property type="nucleotide sequence ID" value="NZ_JAESVA010000001.1"/>
</dbReference>
<evidence type="ECO:0000259" key="2">
    <source>
        <dbReference type="PROSITE" id="PS50110"/>
    </source>
</evidence>
<keyword evidence="4" id="KW-1185">Reference proteome</keyword>
<evidence type="ECO:0000256" key="1">
    <source>
        <dbReference type="PROSITE-ProRule" id="PRU00169"/>
    </source>
</evidence>
<evidence type="ECO:0000313" key="3">
    <source>
        <dbReference type="EMBL" id="MCB8879224.1"/>
    </source>
</evidence>
<evidence type="ECO:0000313" key="4">
    <source>
        <dbReference type="Proteomes" id="UP000721844"/>
    </source>
</evidence>
<proteinExistence type="predicted"/>
<dbReference type="InterPro" id="IPR001789">
    <property type="entry name" value="Sig_transdc_resp-reg_receiver"/>
</dbReference>
<gene>
    <name evidence="3" type="ORF">ACELLULO517_03175</name>
</gene>
<keyword evidence="1" id="KW-0597">Phosphoprotein</keyword>
<comment type="caution">
    <text evidence="3">The sequence shown here is derived from an EMBL/GenBank/DDBJ whole genome shotgun (WGS) entry which is preliminary data.</text>
</comment>
<reference evidence="3 4" key="1">
    <citation type="journal article" date="2021" name="Microorganisms">
        <title>Acidisoma silvae sp. nov. and Acidisomacellulosilytica sp. nov., Two Acidophilic Bacteria Isolated from Decaying Wood, Hydrolyzing Cellulose and Producing Poly-3-hydroxybutyrate.</title>
        <authorList>
            <person name="Mieszkin S."/>
            <person name="Pouder E."/>
            <person name="Uroz S."/>
            <person name="Simon-Colin C."/>
            <person name="Alain K."/>
        </authorList>
    </citation>
    <scope>NUCLEOTIDE SEQUENCE [LARGE SCALE GENOMIC DNA]</scope>
    <source>
        <strain evidence="3 4">HW T5.17</strain>
    </source>
</reference>
<feature type="modified residue" description="4-aspartylphosphate" evidence="1">
    <location>
        <position position="63"/>
    </location>
</feature>
<dbReference type="PROSITE" id="PS50110">
    <property type="entry name" value="RESPONSE_REGULATORY"/>
    <property type="match status" value="1"/>
</dbReference>
<protein>
    <submittedName>
        <fullName evidence="3">Response regulator</fullName>
    </submittedName>
</protein>
<dbReference type="Proteomes" id="UP000721844">
    <property type="component" value="Unassembled WGS sequence"/>
</dbReference>
<dbReference type="Gene3D" id="3.40.50.2300">
    <property type="match status" value="1"/>
</dbReference>
<dbReference type="InterPro" id="IPR011006">
    <property type="entry name" value="CheY-like_superfamily"/>
</dbReference>
<dbReference type="GO" id="GO:0000160">
    <property type="term" value="P:phosphorelay signal transduction system"/>
    <property type="evidence" value="ECO:0007669"/>
    <property type="project" value="InterPro"/>
</dbReference>
<accession>A0A964E2E8</accession>
<sequence length="125" mass="13820">MDKESRLSGLRVLILEDEALLAMLLEDVLAEFGCVLVGPFSQNDEALAFLSAEPQGCDIGILDVNVAGHRSDAVAAEFDRLGLPFVFSTGYDESALDERWRSKPCLRKPFRPTDLERLLLDVLPV</sequence>